<gene>
    <name evidence="2" type="ORF">N7G274_007888</name>
</gene>
<feature type="compositionally biased region" description="Low complexity" evidence="1">
    <location>
        <begin position="141"/>
        <end position="156"/>
    </location>
</feature>
<sequence length="404" mass="47598">MNAFLMGYGHLEIEERRPRSWNEPKIKRLAFAKNRRHVLDDRDGNRNRIRNRSRRDADDWALVPQSSQQRRANQSNQVQEWDRQRFDAKLRFDQEDERHQNQVYQNQLQFMEEQYRRRFFQGEQLRNFIMQGQQFPRHPLGQFPQQGIQHHGQGMQPPGPPQRQIPIPPQHGGGDNRIQNLGPLQGRGGPQGGQQHDRSDDDSDEESDESEVGHRRGRGRPGRGRNDNRFQRDGHPRRRHGNGNGGHNGDRGRSRGRSDDSDSDEEITVIESESESDDDRRRRPQHAIEGGHDQRLPRVFYPRSRSRGSRHHSRRPGRRRPSRIRVRSTFSDDSDSDDSYGTHVRFARRPSRSRASMRRARSASRNHRFVDDSDDSFEGLNRRPWLGRLRSKSRGARTTRYYTR</sequence>
<reference evidence="2 3" key="1">
    <citation type="submission" date="2024-09" db="EMBL/GenBank/DDBJ databases">
        <title>Rethinking Asexuality: The Enigmatic Case of Functional Sexual Genes in Lepraria (Stereocaulaceae).</title>
        <authorList>
            <person name="Doellman M."/>
            <person name="Sun Y."/>
            <person name="Barcenas-Pena A."/>
            <person name="Lumbsch H.T."/>
            <person name="Grewe F."/>
        </authorList>
    </citation>
    <scope>NUCLEOTIDE SEQUENCE [LARGE SCALE GENOMIC DNA]</scope>
    <source>
        <strain evidence="2 3">Mercado 3170</strain>
    </source>
</reference>
<keyword evidence="3" id="KW-1185">Reference proteome</keyword>
<feature type="compositionally biased region" description="Acidic residues" evidence="1">
    <location>
        <begin position="200"/>
        <end position="210"/>
    </location>
</feature>
<feature type="compositionally biased region" description="Basic residues" evidence="1">
    <location>
        <begin position="304"/>
        <end position="326"/>
    </location>
</feature>
<feature type="compositionally biased region" description="Basic and acidic residues" evidence="1">
    <location>
        <begin position="248"/>
        <end position="260"/>
    </location>
</feature>
<evidence type="ECO:0000256" key="1">
    <source>
        <dbReference type="SAM" id="MobiDB-lite"/>
    </source>
</evidence>
<organism evidence="2 3">
    <name type="scientific">Stereocaulon virgatum</name>
    <dbReference type="NCBI Taxonomy" id="373712"/>
    <lineage>
        <taxon>Eukaryota</taxon>
        <taxon>Fungi</taxon>
        <taxon>Dikarya</taxon>
        <taxon>Ascomycota</taxon>
        <taxon>Pezizomycotina</taxon>
        <taxon>Lecanoromycetes</taxon>
        <taxon>OSLEUM clade</taxon>
        <taxon>Lecanoromycetidae</taxon>
        <taxon>Lecanorales</taxon>
        <taxon>Lecanorineae</taxon>
        <taxon>Stereocaulaceae</taxon>
        <taxon>Stereocaulon</taxon>
    </lineage>
</organism>
<protein>
    <submittedName>
        <fullName evidence="2">Uncharacterized protein</fullName>
    </submittedName>
</protein>
<feature type="compositionally biased region" description="Pro residues" evidence="1">
    <location>
        <begin position="157"/>
        <end position="169"/>
    </location>
</feature>
<feature type="compositionally biased region" description="Acidic residues" evidence="1">
    <location>
        <begin position="261"/>
        <end position="277"/>
    </location>
</feature>
<comment type="caution">
    <text evidence="2">The sequence shown here is derived from an EMBL/GenBank/DDBJ whole genome shotgun (WGS) entry which is preliminary data.</text>
</comment>
<feature type="region of interest" description="Disordered" evidence="1">
    <location>
        <begin position="42"/>
        <end position="82"/>
    </location>
</feature>
<evidence type="ECO:0000313" key="2">
    <source>
        <dbReference type="EMBL" id="KAL2039220.1"/>
    </source>
</evidence>
<accession>A0ABR4A1B8</accession>
<feature type="compositionally biased region" description="Low complexity" evidence="1">
    <location>
        <begin position="65"/>
        <end position="79"/>
    </location>
</feature>
<evidence type="ECO:0000313" key="3">
    <source>
        <dbReference type="Proteomes" id="UP001590950"/>
    </source>
</evidence>
<feature type="compositionally biased region" description="Basic and acidic residues" evidence="1">
    <location>
        <begin position="224"/>
        <end position="234"/>
    </location>
</feature>
<name>A0ABR4A1B8_9LECA</name>
<dbReference type="EMBL" id="JBEFKJ010000026">
    <property type="protein sequence ID" value="KAL2039220.1"/>
    <property type="molecule type" value="Genomic_DNA"/>
</dbReference>
<dbReference type="Proteomes" id="UP001590950">
    <property type="component" value="Unassembled WGS sequence"/>
</dbReference>
<feature type="compositionally biased region" description="Basic residues" evidence="1">
    <location>
        <begin position="345"/>
        <end position="367"/>
    </location>
</feature>
<proteinExistence type="predicted"/>
<feature type="region of interest" description="Disordered" evidence="1">
    <location>
        <begin position="136"/>
        <end position="373"/>
    </location>
</feature>